<dbReference type="Pfam" id="PF05383">
    <property type="entry name" value="La"/>
    <property type="match status" value="1"/>
</dbReference>
<feature type="compositionally biased region" description="Low complexity" evidence="3">
    <location>
        <begin position="146"/>
        <end position="158"/>
    </location>
</feature>
<dbReference type="PROSITE" id="PS50961">
    <property type="entry name" value="HTH_LA"/>
    <property type="match status" value="1"/>
</dbReference>
<dbReference type="InterPro" id="IPR036388">
    <property type="entry name" value="WH-like_DNA-bd_sf"/>
</dbReference>
<dbReference type="InterPro" id="IPR036390">
    <property type="entry name" value="WH_DNA-bd_sf"/>
</dbReference>
<reference evidence="5" key="1">
    <citation type="submission" date="2015-03" db="EMBL/GenBank/DDBJ databases">
        <title>A transcriptome of Araucaria cunninghamii, an australian fine timber species.</title>
        <authorList>
            <person name="Jing Yi C.J.Y."/>
            <person name="Yin San L.Y.S."/>
            <person name="Abdul Karim S.S."/>
            <person name="Wan Azmi N.N."/>
            <person name="Hercus R.R."/>
            <person name="Croft L.L."/>
        </authorList>
    </citation>
    <scope>NUCLEOTIDE SEQUENCE</scope>
    <source>
        <strain evidence="5">MI0301</strain>
        <tissue evidence="5">Leaf</tissue>
    </source>
</reference>
<evidence type="ECO:0000256" key="2">
    <source>
        <dbReference type="PROSITE-ProRule" id="PRU00332"/>
    </source>
</evidence>
<feature type="domain" description="HTH La-type RNA-binding" evidence="4">
    <location>
        <begin position="458"/>
        <end position="547"/>
    </location>
</feature>
<feature type="region of interest" description="Disordered" evidence="3">
    <location>
        <begin position="23"/>
        <end position="169"/>
    </location>
</feature>
<evidence type="ECO:0000259" key="4">
    <source>
        <dbReference type="PROSITE" id="PS50961"/>
    </source>
</evidence>
<feature type="region of interest" description="Disordered" evidence="3">
    <location>
        <begin position="539"/>
        <end position="580"/>
    </location>
</feature>
<organism evidence="5">
    <name type="scientific">Araucaria cunninghamii</name>
    <name type="common">Hoop pine</name>
    <name type="synonym">Moreton Bay pine</name>
    <dbReference type="NCBI Taxonomy" id="56994"/>
    <lineage>
        <taxon>Eukaryota</taxon>
        <taxon>Viridiplantae</taxon>
        <taxon>Streptophyta</taxon>
        <taxon>Embryophyta</taxon>
        <taxon>Tracheophyta</taxon>
        <taxon>Spermatophyta</taxon>
        <taxon>Pinopsida</taxon>
        <taxon>Pinidae</taxon>
        <taxon>Conifers II</taxon>
        <taxon>Araucariales</taxon>
        <taxon>Araucariaceae</taxon>
        <taxon>Araucaria</taxon>
    </lineage>
</organism>
<evidence type="ECO:0000313" key="5">
    <source>
        <dbReference type="EMBL" id="JAG94400.1"/>
    </source>
</evidence>
<proteinExistence type="predicted"/>
<feature type="compositionally biased region" description="Polar residues" evidence="3">
    <location>
        <begin position="239"/>
        <end position="252"/>
    </location>
</feature>
<dbReference type="InterPro" id="IPR006630">
    <property type="entry name" value="La_HTH"/>
</dbReference>
<feature type="compositionally biased region" description="Low complexity" evidence="3">
    <location>
        <begin position="191"/>
        <end position="202"/>
    </location>
</feature>
<evidence type="ECO:0000256" key="3">
    <source>
        <dbReference type="SAM" id="MobiDB-lite"/>
    </source>
</evidence>
<sequence length="580" mass="62034">MAAAMESGSSPLPAAVDCPAAASENDITSSSSSNSNLTINSNNSNGKSSNSNNESRRGFGKGGSKGSRNAWSEVVRGAHQGSQAEAADVSKPPPELKVKEKILPLSDGKQGEELSSSNKGEDQRQQQSESVSEDAAASTEALNVNAKKTTTKPAWKKPQSSDGSSPGAAMAAQAAAAGIGAENWPALADARNNANNNNAKSAPVDRPKPSSAESTAAPSTQVLVIFFQASAAATGGSGNHTQNPTPALNRQKQGNRRVAVPNGMPPAVPAPSLYPIAAVPHPLPVHDYIIPGGPNQLIHNPEVYPDPPFKGPGGMESGFKGIMPGPGSTDHGRNNFQQQRVDGTFARSDANTFPNNFGSRRNNMREQGGRFNHGWHSQRGFNARDTINMQSRVGPRNFVRAPPPPPPYIGPAAGYLNPQGFHGPAAPMYYVPATAHSAHPEPIRGAPYFTQHPPPSVIMPGPDLRLRVLRQIEYYFSVENICRDYYLRSHMDAEGWVPISVIANFNRVRSMTTNILFILDVLRGSNVVEVQNDKIRKRGDWSKYIPRQGPSKNSQDQQDNSNANNDQNSNVTTRRSSDGP</sequence>
<evidence type="ECO:0000256" key="1">
    <source>
        <dbReference type="ARBA" id="ARBA00022884"/>
    </source>
</evidence>
<dbReference type="EMBL" id="GCKF01043697">
    <property type="protein sequence ID" value="JAG94400.1"/>
    <property type="molecule type" value="Transcribed_RNA"/>
</dbReference>
<accession>A0A0D6QXI2</accession>
<dbReference type="Gene3D" id="1.10.10.10">
    <property type="entry name" value="Winged helix-like DNA-binding domain superfamily/Winged helix DNA-binding domain"/>
    <property type="match status" value="1"/>
</dbReference>
<protein>
    <recommendedName>
        <fullName evidence="4">HTH La-type RNA-binding domain-containing protein</fullName>
    </recommendedName>
</protein>
<dbReference type="CDD" id="cd07323">
    <property type="entry name" value="LAM"/>
    <property type="match status" value="1"/>
</dbReference>
<dbReference type="InterPro" id="IPR045180">
    <property type="entry name" value="La_dom_prot"/>
</dbReference>
<dbReference type="SUPFAM" id="SSF46785">
    <property type="entry name" value="Winged helix' DNA-binding domain"/>
    <property type="match status" value="1"/>
</dbReference>
<name>A0A0D6QXI2_ARACU</name>
<keyword evidence="1 2" id="KW-0694">RNA-binding</keyword>
<feature type="compositionally biased region" description="Low complexity" evidence="3">
    <location>
        <begin position="553"/>
        <end position="570"/>
    </location>
</feature>
<dbReference type="SMART" id="SM00715">
    <property type="entry name" value="LA"/>
    <property type="match status" value="1"/>
</dbReference>
<dbReference type="PANTHER" id="PTHR22792:SF101">
    <property type="entry name" value="LA-RELATED PROTEIN 1A"/>
    <property type="match status" value="1"/>
</dbReference>
<feature type="region of interest" description="Disordered" evidence="3">
    <location>
        <begin position="234"/>
        <end position="255"/>
    </location>
</feature>
<dbReference type="AlphaFoldDB" id="A0A0D6QXI2"/>
<feature type="compositionally biased region" description="Low complexity" evidence="3">
    <location>
        <begin position="23"/>
        <end position="53"/>
    </location>
</feature>
<feature type="region of interest" description="Disordered" evidence="3">
    <location>
        <begin position="191"/>
        <end position="216"/>
    </location>
</feature>
<dbReference type="GO" id="GO:0003723">
    <property type="term" value="F:RNA binding"/>
    <property type="evidence" value="ECO:0007669"/>
    <property type="project" value="UniProtKB-UniRule"/>
</dbReference>
<dbReference type="PANTHER" id="PTHR22792">
    <property type="entry name" value="LUPUS LA PROTEIN-RELATED"/>
    <property type="match status" value="1"/>
</dbReference>